<dbReference type="Gene3D" id="3.30.110.90">
    <property type="entry name" value="Amidohydrolase"/>
    <property type="match status" value="1"/>
</dbReference>
<dbReference type="InterPro" id="IPR051781">
    <property type="entry name" value="Metallo-dep_Hydrolase"/>
</dbReference>
<dbReference type="AlphaFoldDB" id="A0A3A1NFA1"/>
<dbReference type="InterPro" id="IPR032466">
    <property type="entry name" value="Metal_Hydrolase"/>
</dbReference>
<dbReference type="Gene3D" id="1.20.58.520">
    <property type="entry name" value="Amidohydrolase"/>
    <property type="match status" value="1"/>
</dbReference>
<sequence length="681" mass="74964">MKLRLLIFGLILLTGLSCKKETVSSLANYQGDESYTVIIGENKVGYLKTNTTGDTINIDYDFKNNGRGPTMKETIVLNPEGYPIDWKITGNTTFGNAVDEHFSLEGENASWTDATGTGSKTVTSPQLYVNQFGSPYSAVLAARLLLDAPENTLPVLPAGNLKLTKMEDLLIPKFSGDGELALTTYALSGADLNPSYFILDSDQRFFAAITPRFIMIREGYENVEKDMRELAENYSTHRYETLQTEYAHNYDKKVRIQNVHVFDSKNMTVSDPVSVVVDGDKIAAIEAADASGDNEVVIAGNGGTLVPGLYEMHAHSGDNGALLNVLAGVTSFRDMGNDTEVLANLIDKIEKGVLAGPRITRLGFIEGKSPFNSNNGILVETKEQALAAVDTYDSLGFYGIKLYNSMNGDWAPAIVKKAHDKGLFVTGHVPAFSNANAMLRAGYDEMTHINQTMLGWVLEPEEDTRTLLRLTAMKRFPGLDLNSPKVQETMNLFVNNKTAIDPTLAIHEKLMLSRNGEVAPGSEDYIDHMPPNAQRGLKVAMAQIADTEEDKAYREAYQKIVETLKMMKDKGIFIVAGTDLGGAFNLHRELELYVDQLGFTNGEILKRATYDMAQYLGQDDLGTLEPGKLADFFLVPGNPVEDIKAIKTIEMVSKGGTFYYPTEVYPEFGITPFTEKPEVKE</sequence>
<dbReference type="PANTHER" id="PTHR43135">
    <property type="entry name" value="ALPHA-D-RIBOSE 1-METHYLPHOSPHONATE 5-TRIPHOSPHATE DIPHOSPHATASE"/>
    <property type="match status" value="1"/>
</dbReference>
<dbReference type="Proteomes" id="UP000266691">
    <property type="component" value="Unassembled WGS sequence"/>
</dbReference>
<proteinExistence type="predicted"/>
<keyword evidence="2" id="KW-0378">Hydrolase</keyword>
<organism evidence="2 4">
    <name type="scientific">Flagellimonas pelagia</name>
    <dbReference type="NCBI Taxonomy" id="2306998"/>
    <lineage>
        <taxon>Bacteria</taxon>
        <taxon>Pseudomonadati</taxon>
        <taxon>Bacteroidota</taxon>
        <taxon>Flavobacteriia</taxon>
        <taxon>Flavobacteriales</taxon>
        <taxon>Flavobacteriaceae</taxon>
        <taxon>Flagellimonas</taxon>
    </lineage>
</organism>
<comment type="caution">
    <text evidence="2">The sequence shown here is derived from an EMBL/GenBank/DDBJ whole genome shotgun (WGS) entry which is preliminary data.</text>
</comment>
<evidence type="ECO:0000313" key="5">
    <source>
        <dbReference type="Proteomes" id="UP000321621"/>
    </source>
</evidence>
<dbReference type="Proteomes" id="UP000321621">
    <property type="component" value="Unassembled WGS sequence"/>
</dbReference>
<evidence type="ECO:0000313" key="3">
    <source>
        <dbReference type="EMBL" id="TXJ91017.1"/>
    </source>
</evidence>
<gene>
    <name evidence="2" type="ORF">D2V05_18735</name>
    <name evidence="3" type="ORF">FQ017_18575</name>
</gene>
<dbReference type="InterPro" id="IPR011059">
    <property type="entry name" value="Metal-dep_hydrolase_composite"/>
</dbReference>
<dbReference type="OrthoDB" id="9797498at2"/>
<dbReference type="PROSITE" id="PS51257">
    <property type="entry name" value="PROKAR_LIPOPROTEIN"/>
    <property type="match status" value="1"/>
</dbReference>
<protein>
    <submittedName>
        <fullName evidence="2 3">Amidohydrolase</fullName>
    </submittedName>
</protein>
<feature type="domain" description="Amidohydrolase-related" evidence="1">
    <location>
        <begin position="317"/>
        <end position="654"/>
    </location>
</feature>
<name>A0A3A1NFA1_9FLAO</name>
<evidence type="ECO:0000313" key="4">
    <source>
        <dbReference type="Proteomes" id="UP000266691"/>
    </source>
</evidence>
<dbReference type="Gene3D" id="2.30.40.10">
    <property type="entry name" value="Urease, subunit C, domain 1"/>
    <property type="match status" value="1"/>
</dbReference>
<reference evidence="2 4" key="1">
    <citation type="submission" date="2018-08" db="EMBL/GenBank/DDBJ databases">
        <title>Proposal of Muricauda 72 sp.nov. and Muricauda NH166 sp.nov., isolated from seawater.</title>
        <authorList>
            <person name="Cheng H."/>
            <person name="Wu Y.-H."/>
            <person name="Guo L.-L."/>
            <person name="Xu X.-W."/>
        </authorList>
    </citation>
    <scope>NUCLEOTIDE SEQUENCE [LARGE SCALE GENOMIC DNA]</scope>
    <source>
        <strain evidence="2 4">72</strain>
    </source>
</reference>
<dbReference type="EMBL" id="VNWK01000036">
    <property type="protein sequence ID" value="TXJ91017.1"/>
    <property type="molecule type" value="Genomic_DNA"/>
</dbReference>
<dbReference type="SUPFAM" id="SSF51556">
    <property type="entry name" value="Metallo-dependent hydrolases"/>
    <property type="match status" value="1"/>
</dbReference>
<dbReference type="GO" id="GO:0016810">
    <property type="term" value="F:hydrolase activity, acting on carbon-nitrogen (but not peptide) bonds"/>
    <property type="evidence" value="ECO:0007669"/>
    <property type="project" value="InterPro"/>
</dbReference>
<reference evidence="3 5" key="2">
    <citation type="submission" date="2019-07" db="EMBL/GenBank/DDBJ databases">
        <title>Draft genome of two Muricauda strains isolated from deep sea.</title>
        <authorList>
            <person name="Sun C."/>
        </authorList>
    </citation>
    <scope>NUCLEOTIDE SEQUENCE [LARGE SCALE GENOMIC DNA]</scope>
    <source>
        <strain evidence="3 5">72</strain>
    </source>
</reference>
<dbReference type="PANTHER" id="PTHR43135:SF3">
    <property type="entry name" value="ALPHA-D-RIBOSE 1-METHYLPHOSPHONATE 5-TRIPHOSPHATE DIPHOSPHATASE"/>
    <property type="match status" value="1"/>
</dbReference>
<dbReference type="Gene3D" id="3.40.50.10910">
    <property type="entry name" value="Amidohydrolase"/>
    <property type="match status" value="1"/>
</dbReference>
<keyword evidence="5" id="KW-1185">Reference proteome</keyword>
<evidence type="ECO:0000259" key="1">
    <source>
        <dbReference type="Pfam" id="PF01979"/>
    </source>
</evidence>
<accession>A0A3A1NFA1</accession>
<dbReference type="InterPro" id="IPR006680">
    <property type="entry name" value="Amidohydro-rel"/>
</dbReference>
<evidence type="ECO:0000313" key="2">
    <source>
        <dbReference type="EMBL" id="RIV42130.1"/>
    </source>
</evidence>
<dbReference type="RefSeq" id="WP_119649111.1">
    <property type="nucleotide sequence ID" value="NZ_QXFI01000036.1"/>
</dbReference>
<dbReference type="EMBL" id="QXFI01000036">
    <property type="protein sequence ID" value="RIV42130.1"/>
    <property type="molecule type" value="Genomic_DNA"/>
</dbReference>
<dbReference type="SUPFAM" id="SSF51338">
    <property type="entry name" value="Composite domain of metallo-dependent hydrolases"/>
    <property type="match status" value="1"/>
</dbReference>
<dbReference type="Pfam" id="PF01979">
    <property type="entry name" value="Amidohydro_1"/>
    <property type="match status" value="1"/>
</dbReference>